<reference evidence="1 2" key="1">
    <citation type="journal article" date="1998" name="Science">
        <title>Genome sequence of the nematode C. elegans: a platform for investigating biology.</title>
        <authorList>
            <consortium name="The C. elegans sequencing consortium"/>
            <person name="Sulson J.E."/>
            <person name="Waterston R."/>
        </authorList>
    </citation>
    <scope>NUCLEOTIDE SEQUENCE [LARGE SCALE GENOMIC DNA]</scope>
    <source>
        <strain evidence="1 2">Bristol N2</strain>
    </source>
</reference>
<keyword evidence="2" id="KW-1185">Reference proteome</keyword>
<organism evidence="1 2">
    <name type="scientific">Caenorhabditis elegans</name>
    <dbReference type="NCBI Taxonomy" id="6239"/>
    <lineage>
        <taxon>Eukaryota</taxon>
        <taxon>Metazoa</taxon>
        <taxon>Ecdysozoa</taxon>
        <taxon>Nematoda</taxon>
        <taxon>Chromadorea</taxon>
        <taxon>Rhabditida</taxon>
        <taxon>Rhabditina</taxon>
        <taxon>Rhabditomorpha</taxon>
        <taxon>Rhabditoidea</taxon>
        <taxon>Rhabditidae</taxon>
        <taxon>Peloderinae</taxon>
        <taxon>Caenorhabditis</taxon>
    </lineage>
</organism>
<dbReference type="AlphaFoldDB" id="Q3V5K8"/>
<dbReference type="PaxDb" id="6239-Y81B9A.4"/>
<protein>
    <submittedName>
        <fullName evidence="1">NR LBD domain-containing protein</fullName>
    </submittedName>
</protein>
<evidence type="ECO:0000313" key="3">
    <source>
        <dbReference type="WormBase" id="Y81B9A.4"/>
    </source>
</evidence>
<dbReference type="EMBL" id="BX284606">
    <property type="protein sequence ID" value="CCD62265.2"/>
    <property type="molecule type" value="Genomic_DNA"/>
</dbReference>
<proteinExistence type="predicted"/>
<gene>
    <name evidence="1" type="ORF">CELE_Y81B9A.4</name>
    <name evidence="1 3" type="ORF">Y81B9A.4</name>
</gene>
<dbReference type="AGR" id="WB:WBGene00044581"/>
<sequence length="164" mass="19244">MLFLCPVGRFFENLNSSEYIVIKDYVGQDSLPDDLSQYLVNANDFQETVVDPFNDKKLPISKGVYLLRALLSEPHRYLARRDIFYRARIEILTKGVSDSEKVLIQFIMRSHCMMFAGLRKYRMDLTDWSDIRVFMKKEFQSTMSQLERDDIKSITNGEGSKMIF</sequence>
<dbReference type="WormBase" id="Y81B9A.4">
    <property type="protein sequence ID" value="CE53522"/>
    <property type="gene ID" value="WBGene00044581"/>
</dbReference>
<accession>Q3V5K8</accession>
<dbReference type="HOGENOM" id="CLU_1338638_0_0_1"/>
<dbReference type="UCSC" id="Y81B9A.4">
    <property type="organism name" value="c. elegans"/>
</dbReference>
<evidence type="ECO:0000313" key="1">
    <source>
        <dbReference type="EMBL" id="CCD62265.2"/>
    </source>
</evidence>
<evidence type="ECO:0000313" key="2">
    <source>
        <dbReference type="Proteomes" id="UP000001940"/>
    </source>
</evidence>
<name>Q3V5K8_CAEEL</name>
<dbReference type="InParanoid" id="Q3V5K8"/>
<dbReference type="Proteomes" id="UP000001940">
    <property type="component" value="Chromosome X"/>
</dbReference>